<evidence type="ECO:0000313" key="3">
    <source>
        <dbReference type="EMBL" id="AZG43685.1"/>
    </source>
</evidence>
<proteinExistence type="predicted"/>
<keyword evidence="4" id="KW-1185">Reference proteome</keyword>
<dbReference type="GO" id="GO:0003677">
    <property type="term" value="F:DNA binding"/>
    <property type="evidence" value="ECO:0007669"/>
    <property type="project" value="UniProtKB-KW"/>
</dbReference>
<evidence type="ECO:0000259" key="1">
    <source>
        <dbReference type="Pfam" id="PF18367"/>
    </source>
</evidence>
<name>A0A3G8JGF4_9ACTN</name>
<feature type="domain" description="DNA-binding protein Rv2175c wHTH" evidence="2">
    <location>
        <begin position="3"/>
        <end position="59"/>
    </location>
</feature>
<dbReference type="Pfam" id="PF18367">
    <property type="entry name" value="Rv2175c_C"/>
    <property type="match status" value="1"/>
</dbReference>
<evidence type="ECO:0000313" key="4">
    <source>
        <dbReference type="Proteomes" id="UP000271469"/>
    </source>
</evidence>
<dbReference type="Proteomes" id="UP000271469">
    <property type="component" value="Chromosome"/>
</dbReference>
<dbReference type="RefSeq" id="WP_124706687.1">
    <property type="nucleotide sequence ID" value="NZ_CP033972.1"/>
</dbReference>
<dbReference type="Pfam" id="PF21531">
    <property type="entry name" value="Rv2175c_wHTH"/>
    <property type="match status" value="1"/>
</dbReference>
<accession>A0A3G8JGF4</accession>
<dbReference type="EMBL" id="CP033972">
    <property type="protein sequence ID" value="AZG43685.1"/>
    <property type="molecule type" value="Genomic_DNA"/>
</dbReference>
<feature type="domain" description="Rv2175c C-terminal" evidence="1">
    <location>
        <begin position="65"/>
        <end position="120"/>
    </location>
</feature>
<dbReference type="InterPro" id="IPR041098">
    <property type="entry name" value="Rv2175c_C"/>
</dbReference>
<gene>
    <name evidence="3" type="ORF">D7316_00254</name>
</gene>
<sequence length="121" mass="13572">MGSLPLSEDSLPPDLDTLTIDEVSRRLRVSSNRVRTLIHEHQLLAVSRGGAPAVPAVFFDDLGIVKHFTGLVEVLFDGGYTRDEIMEWLFTVQDDLEMYPAQALHTHSAREVIRRAQAQAF</sequence>
<protein>
    <submittedName>
        <fullName evidence="3">DNA-binding protein</fullName>
    </submittedName>
</protein>
<dbReference type="KEGG" id="gom:D7316_00254"/>
<organism evidence="3 4">
    <name type="scientific">Gordonia insulae</name>
    <dbReference type="NCBI Taxonomy" id="2420509"/>
    <lineage>
        <taxon>Bacteria</taxon>
        <taxon>Bacillati</taxon>
        <taxon>Actinomycetota</taxon>
        <taxon>Actinomycetes</taxon>
        <taxon>Mycobacteriales</taxon>
        <taxon>Gordoniaceae</taxon>
        <taxon>Gordonia</taxon>
    </lineage>
</organism>
<dbReference type="InterPro" id="IPR048576">
    <property type="entry name" value="Rv2175c_wHTH"/>
</dbReference>
<reference evidence="3 4" key="1">
    <citation type="submission" date="2018-11" db="EMBL/GenBank/DDBJ databases">
        <title>Gordonia insulae sp. nov., isolated from an island soil.</title>
        <authorList>
            <person name="Kim Y.S."/>
            <person name="Kim S.B."/>
        </authorList>
    </citation>
    <scope>NUCLEOTIDE SEQUENCE [LARGE SCALE GENOMIC DNA]</scope>
    <source>
        <strain evidence="3 4">MMS17-SY073</strain>
    </source>
</reference>
<evidence type="ECO:0000259" key="2">
    <source>
        <dbReference type="Pfam" id="PF21531"/>
    </source>
</evidence>
<dbReference type="AlphaFoldDB" id="A0A3G8JGF4"/>
<dbReference type="OrthoDB" id="3784042at2"/>
<keyword evidence="3" id="KW-0238">DNA-binding</keyword>